<dbReference type="AlphaFoldDB" id="A0A383UK31"/>
<dbReference type="EMBL" id="UNSH01000021">
    <property type="protein sequence ID" value="SZF00651.1"/>
    <property type="molecule type" value="Genomic_DNA"/>
</dbReference>
<protein>
    <recommendedName>
        <fullName evidence="3">Glycosyltransferase family 69 protein</fullName>
    </recommendedName>
</protein>
<dbReference type="Pfam" id="PF11735">
    <property type="entry name" value="CAP59_mtransfer"/>
    <property type="match status" value="1"/>
</dbReference>
<gene>
    <name evidence="1" type="ORF">BLGHR1_11394</name>
</gene>
<dbReference type="PANTHER" id="PTHR34144">
    <property type="entry name" value="CHROMOSOME 8, WHOLE GENOME SHOTGUN SEQUENCE"/>
    <property type="match status" value="1"/>
</dbReference>
<evidence type="ECO:0000313" key="1">
    <source>
        <dbReference type="EMBL" id="SZF00651.1"/>
    </source>
</evidence>
<dbReference type="Proteomes" id="UP000275772">
    <property type="component" value="Unassembled WGS sequence"/>
</dbReference>
<proteinExistence type="predicted"/>
<dbReference type="PANTHER" id="PTHR34144:SF8">
    <property type="entry name" value="GLYCOSYLTRANSFERASE FAMILY 69 PROTEIN"/>
    <property type="match status" value="1"/>
</dbReference>
<evidence type="ECO:0000313" key="2">
    <source>
        <dbReference type="Proteomes" id="UP000275772"/>
    </source>
</evidence>
<accession>A0A383UK31</accession>
<dbReference type="VEuPathDB" id="FungiDB:BLGHR1_11394"/>
<sequence>MTPIRANYERLPTFRRDSVGEHLEDDFKDKPVQHRHHLSRLLRKSRRLTSRLCRPHPLLALLFGLLGLQLLWNGSYGEHSAPKFQVNKAEKVFIAANIINGELIESAWGPRLLSLIELIGSDRTFVSIYGGPSLELRQLEEKLKCNHKIVIEESEPVKLDTLPKTMLPDGLPRIKRIAFLAQVRNKVLEPLVDLETQGIVFGKVLFINDVYFEPAEALRLIWGTNVDEHGNAEYKAACAADFSTSWKYYDTFATRDAEGYSLGVPIYPWFSSEGEAVSRKDVLAGRDAVRVKSCWGGMVSFDARYFTPNSPSLSDHARLNTSMQVPLPLRFRSEPEPFWDSSECCLIHADISALPDLHRAGDEAREHDSGIYMNPYVRTAYSEGAFAWIPVAKRFERLLAPLQHLINRLAQMPRPNYRRTEVAGQLVDDQRWISYSLSPNRTSARVPHRQEASADVWRQRGFYEKVKRVARRGGYCGVRQLLVLKEEEFSEEDNGKGGQNWDNLLASVPPLDL</sequence>
<name>A0A383UK31_BLUHO</name>
<dbReference type="InterPro" id="IPR021047">
    <property type="entry name" value="Mannosyltransferase_CMT1"/>
</dbReference>
<organism evidence="1 2">
    <name type="scientific">Blumeria hordei</name>
    <name type="common">Barley powdery mildew</name>
    <name type="synonym">Blumeria graminis f. sp. hordei</name>
    <dbReference type="NCBI Taxonomy" id="2867405"/>
    <lineage>
        <taxon>Eukaryota</taxon>
        <taxon>Fungi</taxon>
        <taxon>Dikarya</taxon>
        <taxon>Ascomycota</taxon>
        <taxon>Pezizomycotina</taxon>
        <taxon>Leotiomycetes</taxon>
        <taxon>Erysiphales</taxon>
        <taxon>Erysiphaceae</taxon>
        <taxon>Blumeria</taxon>
    </lineage>
</organism>
<reference evidence="1 2" key="1">
    <citation type="submission" date="2017-11" db="EMBL/GenBank/DDBJ databases">
        <authorList>
            <person name="Kracher B."/>
        </authorList>
    </citation>
    <scope>NUCLEOTIDE SEQUENCE [LARGE SCALE GENOMIC DNA]</scope>
    <source>
        <strain evidence="1 2">RACE1</strain>
    </source>
</reference>
<evidence type="ECO:0008006" key="3">
    <source>
        <dbReference type="Google" id="ProtNLM"/>
    </source>
</evidence>